<organism evidence="2 3">
    <name type="scientific">Leersia perrieri</name>
    <dbReference type="NCBI Taxonomy" id="77586"/>
    <lineage>
        <taxon>Eukaryota</taxon>
        <taxon>Viridiplantae</taxon>
        <taxon>Streptophyta</taxon>
        <taxon>Embryophyta</taxon>
        <taxon>Tracheophyta</taxon>
        <taxon>Spermatophyta</taxon>
        <taxon>Magnoliopsida</taxon>
        <taxon>Liliopsida</taxon>
        <taxon>Poales</taxon>
        <taxon>Poaceae</taxon>
        <taxon>BOP clade</taxon>
        <taxon>Oryzoideae</taxon>
        <taxon>Oryzeae</taxon>
        <taxon>Oryzinae</taxon>
        <taxon>Leersia</taxon>
    </lineage>
</organism>
<feature type="region of interest" description="Disordered" evidence="1">
    <location>
        <begin position="14"/>
        <end position="64"/>
    </location>
</feature>
<feature type="compositionally biased region" description="Low complexity" evidence="1">
    <location>
        <begin position="47"/>
        <end position="64"/>
    </location>
</feature>
<dbReference type="Proteomes" id="UP000032180">
    <property type="component" value="Chromosome 3"/>
</dbReference>
<dbReference type="Gramene" id="LPERR03G11420.1">
    <property type="protein sequence ID" value="LPERR03G11420.1"/>
    <property type="gene ID" value="LPERR03G11420"/>
</dbReference>
<keyword evidence="3" id="KW-1185">Reference proteome</keyword>
<protein>
    <submittedName>
        <fullName evidence="2">Uncharacterized protein</fullName>
    </submittedName>
</protein>
<accession>A0A0D9VSN3</accession>
<dbReference type="EnsemblPlants" id="LPERR03G11420.1">
    <property type="protein sequence ID" value="LPERR03G11420.1"/>
    <property type="gene ID" value="LPERR03G11420"/>
</dbReference>
<evidence type="ECO:0000313" key="3">
    <source>
        <dbReference type="Proteomes" id="UP000032180"/>
    </source>
</evidence>
<reference evidence="2" key="3">
    <citation type="submission" date="2015-04" db="UniProtKB">
        <authorList>
            <consortium name="EnsemblPlants"/>
        </authorList>
    </citation>
    <scope>IDENTIFICATION</scope>
</reference>
<name>A0A0D9VSN3_9ORYZ</name>
<sequence length="64" mass="6738">MADVRAIIRRHFPVVPNPKGGAVPEDISPSGGSYPCAGERSPDSESHMSSSMFVSSSFPNSDSD</sequence>
<evidence type="ECO:0000313" key="2">
    <source>
        <dbReference type="EnsemblPlants" id="LPERR03G11420.1"/>
    </source>
</evidence>
<proteinExistence type="predicted"/>
<dbReference type="AlphaFoldDB" id="A0A0D9VSN3"/>
<dbReference type="HOGENOM" id="CLU_2870846_0_0_1"/>
<reference evidence="3" key="2">
    <citation type="submission" date="2013-12" db="EMBL/GenBank/DDBJ databases">
        <authorList>
            <person name="Yu Y."/>
            <person name="Lee S."/>
            <person name="de Baynast K."/>
            <person name="Wissotski M."/>
            <person name="Liu L."/>
            <person name="Talag J."/>
            <person name="Goicoechea J."/>
            <person name="Angelova A."/>
            <person name="Jetty R."/>
            <person name="Kudrna D."/>
            <person name="Golser W."/>
            <person name="Rivera L."/>
            <person name="Zhang J."/>
            <person name="Wing R."/>
        </authorList>
    </citation>
    <scope>NUCLEOTIDE SEQUENCE</scope>
</reference>
<reference evidence="2 3" key="1">
    <citation type="submission" date="2012-08" db="EMBL/GenBank/DDBJ databases">
        <title>Oryza genome evolution.</title>
        <authorList>
            <person name="Wing R.A."/>
        </authorList>
    </citation>
    <scope>NUCLEOTIDE SEQUENCE</scope>
</reference>
<evidence type="ECO:0000256" key="1">
    <source>
        <dbReference type="SAM" id="MobiDB-lite"/>
    </source>
</evidence>